<reference evidence="1" key="1">
    <citation type="submission" date="2019-08" db="EMBL/GenBank/DDBJ databases">
        <authorList>
            <person name="Kucharzyk K."/>
            <person name="Murdoch R.W."/>
            <person name="Higgins S."/>
            <person name="Loffler F."/>
        </authorList>
    </citation>
    <scope>NUCLEOTIDE SEQUENCE</scope>
</reference>
<gene>
    <name evidence="1" type="ORF">SDC9_136292</name>
</gene>
<organism evidence="1">
    <name type="scientific">bioreactor metagenome</name>
    <dbReference type="NCBI Taxonomy" id="1076179"/>
    <lineage>
        <taxon>unclassified sequences</taxon>
        <taxon>metagenomes</taxon>
        <taxon>ecological metagenomes</taxon>
    </lineage>
</organism>
<dbReference type="EMBL" id="VSSQ01036657">
    <property type="protein sequence ID" value="MPM89184.1"/>
    <property type="molecule type" value="Genomic_DNA"/>
</dbReference>
<name>A0A645DI61_9ZZZZ</name>
<comment type="caution">
    <text evidence="1">The sequence shown here is derived from an EMBL/GenBank/DDBJ whole genome shotgun (WGS) entry which is preliminary data.</text>
</comment>
<protein>
    <submittedName>
        <fullName evidence="1">Uncharacterized protein</fullName>
    </submittedName>
</protein>
<sequence length="85" mass="9237">MRLREFHDVGTADVEAGVVQGCIQIIRGVDYGYRYLAACGGECGISIINSGFADILQRDVPEPLWMVAGVAGAVEVRGVRDRRQL</sequence>
<proteinExistence type="predicted"/>
<evidence type="ECO:0000313" key="1">
    <source>
        <dbReference type="EMBL" id="MPM89184.1"/>
    </source>
</evidence>
<accession>A0A645DI61</accession>
<dbReference type="AlphaFoldDB" id="A0A645DI61"/>